<protein>
    <submittedName>
        <fullName evidence="1">11035_t:CDS:1</fullName>
    </submittedName>
</protein>
<evidence type="ECO:0000313" key="1">
    <source>
        <dbReference type="EMBL" id="CAG8664364.1"/>
    </source>
</evidence>
<name>A0ABN7UTL2_GIGMA</name>
<sequence length="183" mass="21396">LFEPGKKPRKSKIEKGNSTDQNFDALFSRVLDWSLQQWIAKISRVSVIETSFPKKKFKMAQDRYKDDSLCFGIGQEQSNTIKEDKVLQTACKYKKGTSNYARTKIGRDKSMLESTSKDKMFEVLYSYRYSKQIVLKIEQEDLVVRPVKNRSMLVAQKLCELAKEFLDFNIHRQQYSLGNSKIR</sequence>
<organism evidence="1 2">
    <name type="scientific">Gigaspora margarita</name>
    <dbReference type="NCBI Taxonomy" id="4874"/>
    <lineage>
        <taxon>Eukaryota</taxon>
        <taxon>Fungi</taxon>
        <taxon>Fungi incertae sedis</taxon>
        <taxon>Mucoromycota</taxon>
        <taxon>Glomeromycotina</taxon>
        <taxon>Glomeromycetes</taxon>
        <taxon>Diversisporales</taxon>
        <taxon>Gigasporaceae</taxon>
        <taxon>Gigaspora</taxon>
    </lineage>
</organism>
<dbReference type="EMBL" id="CAJVQB010005544">
    <property type="protein sequence ID" value="CAG8664364.1"/>
    <property type="molecule type" value="Genomic_DNA"/>
</dbReference>
<feature type="non-terminal residue" evidence="1">
    <location>
        <position position="1"/>
    </location>
</feature>
<comment type="caution">
    <text evidence="1">The sequence shown here is derived from an EMBL/GenBank/DDBJ whole genome shotgun (WGS) entry which is preliminary data.</text>
</comment>
<reference evidence="1 2" key="1">
    <citation type="submission" date="2021-06" db="EMBL/GenBank/DDBJ databases">
        <authorList>
            <person name="Kallberg Y."/>
            <person name="Tangrot J."/>
            <person name="Rosling A."/>
        </authorList>
    </citation>
    <scope>NUCLEOTIDE SEQUENCE [LARGE SCALE GENOMIC DNA]</scope>
    <source>
        <strain evidence="1 2">120-4 pot B 10/14</strain>
    </source>
</reference>
<evidence type="ECO:0000313" key="2">
    <source>
        <dbReference type="Proteomes" id="UP000789901"/>
    </source>
</evidence>
<accession>A0ABN7UTL2</accession>
<keyword evidence="2" id="KW-1185">Reference proteome</keyword>
<gene>
    <name evidence="1" type="ORF">GMARGA_LOCUS10062</name>
</gene>
<proteinExistence type="predicted"/>
<dbReference type="Proteomes" id="UP000789901">
    <property type="component" value="Unassembled WGS sequence"/>
</dbReference>